<keyword evidence="1" id="KW-0732">Signal</keyword>
<dbReference type="Proteomes" id="UP001152747">
    <property type="component" value="Unassembled WGS sequence"/>
</dbReference>
<dbReference type="EMBL" id="CANHGI010000002">
    <property type="protein sequence ID" value="CAI5443831.1"/>
    <property type="molecule type" value="Genomic_DNA"/>
</dbReference>
<evidence type="ECO:0000256" key="1">
    <source>
        <dbReference type="SAM" id="SignalP"/>
    </source>
</evidence>
<gene>
    <name evidence="2" type="ORF">CAMP_LOCUS6468</name>
</gene>
<evidence type="ECO:0008006" key="4">
    <source>
        <dbReference type="Google" id="ProtNLM"/>
    </source>
</evidence>
<comment type="caution">
    <text evidence="2">The sequence shown here is derived from an EMBL/GenBank/DDBJ whole genome shotgun (WGS) entry which is preliminary data.</text>
</comment>
<feature type="chain" id="PRO_5040454022" description="Secreted protein" evidence="1">
    <location>
        <begin position="18"/>
        <end position="173"/>
    </location>
</feature>
<protein>
    <recommendedName>
        <fullName evidence="4">Secreted protein</fullName>
    </recommendedName>
</protein>
<proteinExistence type="predicted"/>
<evidence type="ECO:0000313" key="2">
    <source>
        <dbReference type="EMBL" id="CAI5443831.1"/>
    </source>
</evidence>
<feature type="signal peptide" evidence="1">
    <location>
        <begin position="1"/>
        <end position="17"/>
    </location>
</feature>
<keyword evidence="3" id="KW-1185">Reference proteome</keyword>
<dbReference type="AlphaFoldDB" id="A0A9P1N133"/>
<organism evidence="2 3">
    <name type="scientific">Caenorhabditis angaria</name>
    <dbReference type="NCBI Taxonomy" id="860376"/>
    <lineage>
        <taxon>Eukaryota</taxon>
        <taxon>Metazoa</taxon>
        <taxon>Ecdysozoa</taxon>
        <taxon>Nematoda</taxon>
        <taxon>Chromadorea</taxon>
        <taxon>Rhabditida</taxon>
        <taxon>Rhabditina</taxon>
        <taxon>Rhabditomorpha</taxon>
        <taxon>Rhabditoidea</taxon>
        <taxon>Rhabditidae</taxon>
        <taxon>Peloderinae</taxon>
        <taxon>Caenorhabditis</taxon>
    </lineage>
</organism>
<name>A0A9P1N133_9PELO</name>
<sequence length="173" mass="20187">MKFLFLIATCILELAQAELDTYQAKFVGYTLLRDFQVSNVTLDDLDMVFQFPFSISSCENAETKSETKSEMYERQYKNRRSSIPSKDIANHFGYRKGYAEKDRNPTFARFVIKEEVLTRFVHEVEIGSDGWNFKMIFTYPTQRDEMEVVRAVGKDGVESFYLKSLKICNNENS</sequence>
<evidence type="ECO:0000313" key="3">
    <source>
        <dbReference type="Proteomes" id="UP001152747"/>
    </source>
</evidence>
<accession>A0A9P1N133</accession>
<reference evidence="2" key="1">
    <citation type="submission" date="2022-11" db="EMBL/GenBank/DDBJ databases">
        <authorList>
            <person name="Kikuchi T."/>
        </authorList>
    </citation>
    <scope>NUCLEOTIDE SEQUENCE</scope>
    <source>
        <strain evidence="2">PS1010</strain>
    </source>
</reference>